<dbReference type="Proteomes" id="UP000694388">
    <property type="component" value="Unplaced"/>
</dbReference>
<name>A0A8C4WZS8_EPTBU</name>
<protein>
    <recommendedName>
        <fullName evidence="1">DDE-1 domain-containing protein</fullName>
    </recommendedName>
</protein>
<dbReference type="AlphaFoldDB" id="A0A8C4WZS8"/>
<organism evidence="2 3">
    <name type="scientific">Eptatretus burgeri</name>
    <name type="common">Inshore hagfish</name>
    <dbReference type="NCBI Taxonomy" id="7764"/>
    <lineage>
        <taxon>Eukaryota</taxon>
        <taxon>Metazoa</taxon>
        <taxon>Chordata</taxon>
        <taxon>Craniata</taxon>
        <taxon>Vertebrata</taxon>
        <taxon>Cyclostomata</taxon>
        <taxon>Myxini</taxon>
        <taxon>Myxiniformes</taxon>
        <taxon>Myxinidae</taxon>
        <taxon>Eptatretinae</taxon>
        <taxon>Eptatretus</taxon>
    </lineage>
</organism>
<evidence type="ECO:0000313" key="2">
    <source>
        <dbReference type="Ensembl" id="ENSEBUP00000022242.1"/>
    </source>
</evidence>
<keyword evidence="3" id="KW-1185">Reference proteome</keyword>
<evidence type="ECO:0000259" key="1">
    <source>
        <dbReference type="Pfam" id="PF03184"/>
    </source>
</evidence>
<reference evidence="2" key="1">
    <citation type="submission" date="2025-08" db="UniProtKB">
        <authorList>
            <consortium name="Ensembl"/>
        </authorList>
    </citation>
    <scope>IDENTIFICATION</scope>
</reference>
<reference evidence="2" key="2">
    <citation type="submission" date="2025-09" db="UniProtKB">
        <authorList>
            <consortium name="Ensembl"/>
        </authorList>
    </citation>
    <scope>IDENTIFICATION</scope>
</reference>
<dbReference type="Pfam" id="PF03184">
    <property type="entry name" value="DDE_1"/>
    <property type="match status" value="1"/>
</dbReference>
<dbReference type="InterPro" id="IPR004875">
    <property type="entry name" value="DDE_SF_endonuclease_dom"/>
</dbReference>
<sequence length="64" mass="7586">MEVSITVKFLPPNTISVLQPCDMGIIRTLKAYFRHQLRQNIIDTIDDSQEELCMRTYHRNLHLK</sequence>
<evidence type="ECO:0000313" key="3">
    <source>
        <dbReference type="Proteomes" id="UP000694388"/>
    </source>
</evidence>
<proteinExistence type="predicted"/>
<feature type="domain" description="DDE-1" evidence="1">
    <location>
        <begin position="3"/>
        <end position="51"/>
    </location>
</feature>
<dbReference type="Ensembl" id="ENSEBUT00000022818.1">
    <property type="protein sequence ID" value="ENSEBUP00000022242.1"/>
    <property type="gene ID" value="ENSEBUG00000013706.1"/>
</dbReference>
<dbReference type="GO" id="GO:0003676">
    <property type="term" value="F:nucleic acid binding"/>
    <property type="evidence" value="ECO:0007669"/>
    <property type="project" value="InterPro"/>
</dbReference>
<accession>A0A8C4WZS8</accession>